<dbReference type="InterPro" id="IPR050680">
    <property type="entry name" value="YpeA/RimI_acetyltransf"/>
</dbReference>
<name>A0A6J7FTZ9_9ZZZZ</name>
<comment type="similarity">
    <text evidence="1">Belongs to the acetyltransferase family. RimI subfamily.</text>
</comment>
<dbReference type="PROSITE" id="PS51186">
    <property type="entry name" value="GNAT"/>
    <property type="match status" value="1"/>
</dbReference>
<dbReference type="CDD" id="cd04301">
    <property type="entry name" value="NAT_SF"/>
    <property type="match status" value="1"/>
</dbReference>
<accession>A0A6J7FTZ9</accession>
<evidence type="ECO:0000313" key="7">
    <source>
        <dbReference type="EMBL" id="CAB5037235.1"/>
    </source>
</evidence>
<keyword evidence="4" id="KW-0012">Acyltransferase</keyword>
<dbReference type="NCBIfam" id="TIGR01575">
    <property type="entry name" value="rimI"/>
    <property type="match status" value="1"/>
</dbReference>
<dbReference type="InterPro" id="IPR016181">
    <property type="entry name" value="Acyl_CoA_acyltransferase"/>
</dbReference>
<evidence type="ECO:0000256" key="4">
    <source>
        <dbReference type="ARBA" id="ARBA00023315"/>
    </source>
</evidence>
<dbReference type="PANTHER" id="PTHR43420">
    <property type="entry name" value="ACETYLTRANSFERASE"/>
    <property type="match status" value="1"/>
</dbReference>
<feature type="domain" description="N-acetyltransferase" evidence="5">
    <location>
        <begin position="1"/>
        <end position="145"/>
    </location>
</feature>
<dbReference type="EMBL" id="CAFBMC010000032">
    <property type="protein sequence ID" value="CAB4897384.1"/>
    <property type="molecule type" value="Genomic_DNA"/>
</dbReference>
<dbReference type="Pfam" id="PF00583">
    <property type="entry name" value="Acetyltransf_1"/>
    <property type="match status" value="1"/>
</dbReference>
<dbReference type="AlphaFoldDB" id="A0A6J7FTZ9"/>
<dbReference type="Gene3D" id="3.40.630.30">
    <property type="match status" value="1"/>
</dbReference>
<dbReference type="InterPro" id="IPR000182">
    <property type="entry name" value="GNAT_dom"/>
</dbReference>
<dbReference type="SUPFAM" id="SSF55729">
    <property type="entry name" value="Acyl-CoA N-acyltransferases (Nat)"/>
    <property type="match status" value="1"/>
</dbReference>
<evidence type="ECO:0000256" key="2">
    <source>
        <dbReference type="ARBA" id="ARBA00022490"/>
    </source>
</evidence>
<proteinExistence type="inferred from homology"/>
<reference evidence="6" key="1">
    <citation type="submission" date="2020-05" db="EMBL/GenBank/DDBJ databases">
        <authorList>
            <person name="Chiriac C."/>
            <person name="Salcher M."/>
            <person name="Ghai R."/>
            <person name="Kavagutti S V."/>
        </authorList>
    </citation>
    <scope>NUCLEOTIDE SEQUENCE</scope>
</reference>
<protein>
    <submittedName>
        <fullName evidence="6">Unannotated protein</fullName>
    </submittedName>
</protein>
<dbReference type="InterPro" id="IPR006464">
    <property type="entry name" value="AcTrfase_RimI/Ard1"/>
</dbReference>
<evidence type="ECO:0000256" key="1">
    <source>
        <dbReference type="ARBA" id="ARBA00005395"/>
    </source>
</evidence>
<dbReference type="PANTHER" id="PTHR43420:SF44">
    <property type="entry name" value="ACETYLTRANSFERASE YPEA"/>
    <property type="match status" value="1"/>
</dbReference>
<evidence type="ECO:0000256" key="3">
    <source>
        <dbReference type="ARBA" id="ARBA00022679"/>
    </source>
</evidence>
<sequence length="151" mass="17313">MKLEPMRWWHIDEVHALEQQLFPVDAWSKEQFWSELAQPTRSYVVAIEANEIMGYFGLFALAPEADVQTIAVNPKAQGKGLGSLLLNELISQALDRGCEQLMLEVRSDNDSALALYARFGFEELTVRRNYYAPSVDAIVMRQRPLRKQVKQ</sequence>
<keyword evidence="2" id="KW-0963">Cytoplasm</keyword>
<keyword evidence="3" id="KW-0808">Transferase</keyword>
<dbReference type="EMBL" id="CAFBPZ010000028">
    <property type="protein sequence ID" value="CAB5037235.1"/>
    <property type="molecule type" value="Genomic_DNA"/>
</dbReference>
<dbReference type="GO" id="GO:0008080">
    <property type="term" value="F:N-acetyltransferase activity"/>
    <property type="evidence" value="ECO:0007669"/>
    <property type="project" value="InterPro"/>
</dbReference>
<evidence type="ECO:0000259" key="5">
    <source>
        <dbReference type="PROSITE" id="PS51186"/>
    </source>
</evidence>
<gene>
    <name evidence="6" type="ORF">UFOPK3495_00768</name>
    <name evidence="7" type="ORF">UFOPK4237_00603</name>
</gene>
<evidence type="ECO:0000313" key="6">
    <source>
        <dbReference type="EMBL" id="CAB4897384.1"/>
    </source>
</evidence>
<organism evidence="6">
    <name type="scientific">freshwater metagenome</name>
    <dbReference type="NCBI Taxonomy" id="449393"/>
    <lineage>
        <taxon>unclassified sequences</taxon>
        <taxon>metagenomes</taxon>
        <taxon>ecological metagenomes</taxon>
    </lineage>
</organism>